<dbReference type="Proteomes" id="UP001500523">
    <property type="component" value="Unassembled WGS sequence"/>
</dbReference>
<proteinExistence type="predicted"/>
<comment type="caution">
    <text evidence="1">The sequence shown here is derived from an EMBL/GenBank/DDBJ whole genome shotgun (WGS) entry which is preliminary data.</text>
</comment>
<dbReference type="EMBL" id="BAABBF010000005">
    <property type="protein sequence ID" value="GAA3715957.1"/>
    <property type="molecule type" value="Genomic_DNA"/>
</dbReference>
<organism evidence="1 2">
    <name type="scientific">Sphingomonas cynarae</name>
    <dbReference type="NCBI Taxonomy" id="930197"/>
    <lineage>
        <taxon>Bacteria</taxon>
        <taxon>Pseudomonadati</taxon>
        <taxon>Pseudomonadota</taxon>
        <taxon>Alphaproteobacteria</taxon>
        <taxon>Sphingomonadales</taxon>
        <taxon>Sphingomonadaceae</taxon>
        <taxon>Sphingomonas</taxon>
    </lineage>
</organism>
<name>A0ABP7E909_9SPHN</name>
<accession>A0ABP7E909</accession>
<protein>
    <submittedName>
        <fullName evidence="1">Uncharacterized protein</fullName>
    </submittedName>
</protein>
<reference evidence="2" key="1">
    <citation type="journal article" date="2019" name="Int. J. Syst. Evol. Microbiol.">
        <title>The Global Catalogue of Microorganisms (GCM) 10K type strain sequencing project: providing services to taxonomists for standard genome sequencing and annotation.</title>
        <authorList>
            <consortium name="The Broad Institute Genomics Platform"/>
            <consortium name="The Broad Institute Genome Sequencing Center for Infectious Disease"/>
            <person name="Wu L."/>
            <person name="Ma J."/>
        </authorList>
    </citation>
    <scope>NUCLEOTIDE SEQUENCE [LARGE SCALE GENOMIC DNA]</scope>
    <source>
        <strain evidence="2">JCM 17498</strain>
    </source>
</reference>
<evidence type="ECO:0000313" key="2">
    <source>
        <dbReference type="Proteomes" id="UP001500523"/>
    </source>
</evidence>
<keyword evidence="2" id="KW-1185">Reference proteome</keyword>
<evidence type="ECO:0000313" key="1">
    <source>
        <dbReference type="EMBL" id="GAA3715957.1"/>
    </source>
</evidence>
<sequence>MNKRLKPGRVQGALNVCLWVFDAKERMAHVYDNRWYEQFAMSADVACAFPIRVSKGLADATRE</sequence>
<gene>
    <name evidence="1" type="ORF">GCM10022268_25650</name>
</gene>